<feature type="transmembrane region" description="Helical" evidence="3">
    <location>
        <begin position="315"/>
        <end position="339"/>
    </location>
</feature>
<reference evidence="4 5" key="1">
    <citation type="submission" date="2023-12" db="EMBL/GenBank/DDBJ databases">
        <title>Stenotrophomonas guangdongensis sp. nov., isolated from wilted pepper plants (Capsicum annuum).</title>
        <authorList>
            <person name="Qiu M."/>
            <person name="Li Y."/>
            <person name="Liu Q."/>
            <person name="Zhang X."/>
            <person name="Huang Y."/>
            <person name="Guo R."/>
            <person name="Hu M."/>
            <person name="Zhou J."/>
            <person name="Zhou X."/>
        </authorList>
    </citation>
    <scope>NUCLEOTIDE SEQUENCE [LARGE SCALE GENOMIC DNA]</scope>
    <source>
        <strain evidence="4 5">MH1</strain>
    </source>
</reference>
<dbReference type="InterPro" id="IPR036869">
    <property type="entry name" value="J_dom_sf"/>
</dbReference>
<feature type="transmembrane region" description="Helical" evidence="3">
    <location>
        <begin position="460"/>
        <end position="478"/>
    </location>
</feature>
<evidence type="ECO:0000256" key="2">
    <source>
        <dbReference type="SAM" id="MobiDB-lite"/>
    </source>
</evidence>
<evidence type="ECO:0000313" key="5">
    <source>
        <dbReference type="Proteomes" id="UP001301653"/>
    </source>
</evidence>
<dbReference type="Proteomes" id="UP001301653">
    <property type="component" value="Unassembled WGS sequence"/>
</dbReference>
<feature type="region of interest" description="Disordered" evidence="2">
    <location>
        <begin position="54"/>
        <end position="77"/>
    </location>
</feature>
<evidence type="ECO:0000256" key="3">
    <source>
        <dbReference type="SAM" id="Phobius"/>
    </source>
</evidence>
<feature type="transmembrane region" description="Helical" evidence="3">
    <location>
        <begin position="360"/>
        <end position="381"/>
    </location>
</feature>
<comment type="caution">
    <text evidence="4">The sequence shown here is derived from an EMBL/GenBank/DDBJ whole genome shotgun (WGS) entry which is preliminary data.</text>
</comment>
<dbReference type="EMBL" id="JAYFUH010000171">
    <property type="protein sequence ID" value="MEA5668015.1"/>
    <property type="molecule type" value="Genomic_DNA"/>
</dbReference>
<evidence type="ECO:0000256" key="1">
    <source>
        <dbReference type="ARBA" id="ARBA00023186"/>
    </source>
</evidence>
<sequence>MSWALEVLELDASADERAIKRAYARLLRSNRPDDDAAAFQRLHEAYQTALHWQRHQQALATTDAEAPDDGQDPWPTAQPDAREIIIEPQSLADVLAGAAPAAVAPTHPYAEPTWLAQDSLVLPPAIDLDALVARIIDAAGAQPPDRFQVWLDTCPELWSLSGKADAGGELLGRLYHGGDAIGGANFDLLATAFGWDQVGTHVDPDTLAGMRETLRQRWIWQAGNEAALALELQTDQDAPATLPDTRRCRTLLTRPWRYLQALLSAANPARLHMMRNALRHLGDAAAFLPCPPLHEMQVRFWRAVTDDGRLSQDRVLLGLIRGIGLSALWLLLPVAVYVMKASADLDAGLGWPSPGELMPLALTGTAVALLLGMGVLPWKLLMHWLPTPAAMRLWLPLLAVAAIALSSTPLGFLGMLLGGAALWLAVRRALRASARLNQMLPLLAIGLFFAAPFVMRGLNLSYGALSGGLTLGLCLFDLGRLHRTRGERIPTEDAP</sequence>
<evidence type="ECO:0000313" key="4">
    <source>
        <dbReference type="EMBL" id="MEA5668015.1"/>
    </source>
</evidence>
<dbReference type="Gene3D" id="1.10.287.110">
    <property type="entry name" value="DnaJ domain"/>
    <property type="match status" value="1"/>
</dbReference>
<name>A0ABU5V665_9GAMM</name>
<gene>
    <name evidence="4" type="ORF">VA603_10765</name>
</gene>
<keyword evidence="3" id="KW-0472">Membrane</keyword>
<keyword evidence="3" id="KW-1133">Transmembrane helix</keyword>
<dbReference type="SUPFAM" id="SSF46565">
    <property type="entry name" value="Chaperone J-domain"/>
    <property type="match status" value="1"/>
</dbReference>
<feature type="transmembrane region" description="Helical" evidence="3">
    <location>
        <begin position="436"/>
        <end position="454"/>
    </location>
</feature>
<dbReference type="RefSeq" id="WP_323438816.1">
    <property type="nucleotide sequence ID" value="NZ_JAYFUH010000171.1"/>
</dbReference>
<protein>
    <submittedName>
        <fullName evidence="4">Uncharacterized protein</fullName>
    </submittedName>
</protein>
<keyword evidence="5" id="KW-1185">Reference proteome</keyword>
<keyword evidence="1" id="KW-0143">Chaperone</keyword>
<feature type="transmembrane region" description="Helical" evidence="3">
    <location>
        <begin position="393"/>
        <end position="424"/>
    </location>
</feature>
<dbReference type="InterPro" id="IPR001623">
    <property type="entry name" value="DnaJ_domain"/>
</dbReference>
<accession>A0ABU5V665</accession>
<proteinExistence type="predicted"/>
<organism evidence="4 5">
    <name type="scientific">Stenotrophomonas capsici</name>
    <dbReference type="NCBI Taxonomy" id="3110230"/>
    <lineage>
        <taxon>Bacteria</taxon>
        <taxon>Pseudomonadati</taxon>
        <taxon>Pseudomonadota</taxon>
        <taxon>Gammaproteobacteria</taxon>
        <taxon>Lysobacterales</taxon>
        <taxon>Lysobacteraceae</taxon>
        <taxon>Stenotrophomonas</taxon>
    </lineage>
</organism>
<keyword evidence="3" id="KW-0812">Transmembrane</keyword>
<dbReference type="CDD" id="cd06257">
    <property type="entry name" value="DnaJ"/>
    <property type="match status" value="1"/>
</dbReference>